<dbReference type="Pfam" id="PF00144">
    <property type="entry name" value="Beta-lactamase"/>
    <property type="match status" value="1"/>
</dbReference>
<dbReference type="PROSITE" id="PS50893">
    <property type="entry name" value="ABC_TRANSPORTER_2"/>
    <property type="match status" value="1"/>
</dbReference>
<dbReference type="Gene3D" id="3.40.710.10">
    <property type="entry name" value="DD-peptidase/beta-lactamase superfamily"/>
    <property type="match status" value="1"/>
</dbReference>
<dbReference type="GO" id="GO:0140359">
    <property type="term" value="F:ABC-type transporter activity"/>
    <property type="evidence" value="ECO:0007669"/>
    <property type="project" value="InterPro"/>
</dbReference>
<evidence type="ECO:0000313" key="11">
    <source>
        <dbReference type="Proteomes" id="UP000190166"/>
    </source>
</evidence>
<dbReference type="InterPro" id="IPR003439">
    <property type="entry name" value="ABC_transporter-like_ATP-bd"/>
</dbReference>
<feature type="transmembrane region" description="Helical" evidence="7">
    <location>
        <begin position="468"/>
        <end position="493"/>
    </location>
</feature>
<accession>A0A1T5PCS0</accession>
<keyword evidence="6 7" id="KW-0472">Membrane</keyword>
<feature type="transmembrane region" description="Helical" evidence="7">
    <location>
        <begin position="634"/>
        <end position="653"/>
    </location>
</feature>
<dbReference type="InterPro" id="IPR036640">
    <property type="entry name" value="ABC1_TM_sf"/>
</dbReference>
<name>A0A1T5PCS0_9BACT</name>
<feature type="transmembrane region" description="Helical" evidence="7">
    <location>
        <begin position="505"/>
        <end position="527"/>
    </location>
</feature>
<dbReference type="AlphaFoldDB" id="A0A1T5PCS0"/>
<dbReference type="NCBIfam" id="TIGR01194">
    <property type="entry name" value="cyc_pep_trnsptr"/>
    <property type="match status" value="1"/>
</dbReference>
<dbReference type="SUPFAM" id="SSF52540">
    <property type="entry name" value="P-loop containing nucleoside triphosphate hydrolases"/>
    <property type="match status" value="1"/>
</dbReference>
<dbReference type="SUPFAM" id="SSF90123">
    <property type="entry name" value="ABC transporter transmembrane region"/>
    <property type="match status" value="1"/>
</dbReference>
<sequence length="1032" mass="115278">MSKFIASFIVTALRSIPVFVFLLVCSGHLCFAGPRADTIPLYAVDSIVGKLMKDGSIPGLSVAIISGNTTVFRNYGFADLDKKTPVTPATLFQIGSCSKAFTALAALKLQQAGLLDLDANVRDYLPWFQVSYNGKPAQIKIRHLLHHTSGLPWKTISLIPESDSSNALEKTIRNISGVKLANKPGLYFEYATVNYDILAYIIALRSGGSFEDYLQKNVLDSLGLAQTTIGAPKDSTFMSAGYKIGFFRPRRYDAPVYRGNNAAGYIISDIRDMAKWLKLQMGLQSSNLYPLIAKTHEGDVTVPIHDMSSYGMGWQVSLMGDGAVYHGGLNPNYTSYVAFDPVEKNGVIVMANSNSGATRIIGASLLDLVSKEIRDREFTVADGNDKAYSIVCAALCIYLVVLLGFTGMVIYQIFTGTRRLEGANVRTVGRIVLSIVLALPFLYGFYMLPHALLGMSWQPVIVWSPVSFVAMVGLALLSLVTTYLAYFITLLFPQQNKYKRVIPKILLVSIVSGMSNMVLILLIVSAINSKVELQYLVFYFLLTVAVHMFGRKFVQSSLIDLSKGIGFELRIKVFEKIFSTSYQKFENMDRGRVYTSVNDDVDTIGNSSNMAITLVTSVFTAVVAFLYLATMVFWATLMTLILIIALATLYYFVSKSTNKYYEEARDTRNIFMRLTNGMIDGFKEISLQRKKKLEYYKDITDAADSYRQKISFAAMRFLYASLLGESMLILLLGTVAFIIPRLFTDTKSGTIMNFVIVLLYLIGPVNRLLTAAPSILQLRIAWNRIQQFLSEIPSNLDLHELCPPLEPEVMSIKAQGLKFAYNSQEGFQVGAIDLEVKSGEILFIIGGNGSGKSTLAKLLTGLYEPSEGTITINEKELKSCDLSEYYSAVFSPLYIFGKLYNIDTVSKKNEIEKYLRVLNLENIVGVLDNKYTTINLSGGQRKRLALLQCYLEDAPIYLFDEWAADQDPAYRNFFYRTLLPQMREAGKIVIAITHDDHYFDVADKILKMEHGKLEIYNDERSFTSLTMKIEKF</sequence>
<gene>
    <name evidence="10" type="ORF">SAMN05660461_6451</name>
</gene>
<evidence type="ECO:0000256" key="5">
    <source>
        <dbReference type="ARBA" id="ARBA00022989"/>
    </source>
</evidence>
<evidence type="ECO:0000256" key="4">
    <source>
        <dbReference type="ARBA" id="ARBA00022840"/>
    </source>
</evidence>
<evidence type="ECO:0000259" key="8">
    <source>
        <dbReference type="PROSITE" id="PS50893"/>
    </source>
</evidence>
<dbReference type="Pfam" id="PF00005">
    <property type="entry name" value="ABC_tran"/>
    <property type="match status" value="1"/>
</dbReference>
<dbReference type="Gene3D" id="1.20.1560.10">
    <property type="entry name" value="ABC transporter type 1, transmembrane domain"/>
    <property type="match status" value="1"/>
</dbReference>
<keyword evidence="3" id="KW-0547">Nucleotide-binding</keyword>
<evidence type="ECO:0000256" key="7">
    <source>
        <dbReference type="SAM" id="Phobius"/>
    </source>
</evidence>
<reference evidence="10 11" key="1">
    <citation type="submission" date="2017-02" db="EMBL/GenBank/DDBJ databases">
        <authorList>
            <person name="Peterson S.W."/>
        </authorList>
    </citation>
    <scope>NUCLEOTIDE SEQUENCE [LARGE SCALE GENOMIC DNA]</scope>
    <source>
        <strain evidence="10 11">DSM 18108</strain>
    </source>
</reference>
<dbReference type="PANTHER" id="PTHR46825:SF11">
    <property type="entry name" value="PENICILLIN-BINDING PROTEIN 4"/>
    <property type="match status" value="1"/>
</dbReference>
<organism evidence="10 11">
    <name type="scientific">Chitinophaga ginsengisegetis</name>
    <dbReference type="NCBI Taxonomy" id="393003"/>
    <lineage>
        <taxon>Bacteria</taxon>
        <taxon>Pseudomonadati</taxon>
        <taxon>Bacteroidota</taxon>
        <taxon>Chitinophagia</taxon>
        <taxon>Chitinophagales</taxon>
        <taxon>Chitinophagaceae</taxon>
        <taxon>Chitinophaga</taxon>
    </lineage>
</organism>
<keyword evidence="5 7" id="KW-1133">Transmembrane helix</keyword>
<dbReference type="InterPro" id="IPR011527">
    <property type="entry name" value="ABC1_TM_dom"/>
</dbReference>
<dbReference type="PROSITE" id="PS50929">
    <property type="entry name" value="ABC_TM1F"/>
    <property type="match status" value="1"/>
</dbReference>
<dbReference type="GO" id="GO:0016887">
    <property type="term" value="F:ATP hydrolysis activity"/>
    <property type="evidence" value="ECO:0007669"/>
    <property type="project" value="InterPro"/>
</dbReference>
<dbReference type="CDD" id="cd03228">
    <property type="entry name" value="ABCC_MRP_Like"/>
    <property type="match status" value="1"/>
</dbReference>
<feature type="transmembrane region" description="Helical" evidence="7">
    <location>
        <begin position="431"/>
        <end position="448"/>
    </location>
</feature>
<dbReference type="SUPFAM" id="SSF56601">
    <property type="entry name" value="beta-lactamase/transpeptidase-like"/>
    <property type="match status" value="1"/>
</dbReference>
<evidence type="ECO:0000313" key="10">
    <source>
        <dbReference type="EMBL" id="SKD10531.1"/>
    </source>
</evidence>
<keyword evidence="4" id="KW-0067">ATP-binding</keyword>
<feature type="transmembrane region" description="Helical" evidence="7">
    <location>
        <begin position="610"/>
        <end position="628"/>
    </location>
</feature>
<dbReference type="PROSITE" id="PS00211">
    <property type="entry name" value="ABC_TRANSPORTER_1"/>
    <property type="match status" value="1"/>
</dbReference>
<dbReference type="Pfam" id="PF00664">
    <property type="entry name" value="ABC_membrane"/>
    <property type="match status" value="1"/>
</dbReference>
<dbReference type="InterPro" id="IPR017871">
    <property type="entry name" value="ABC_transporter-like_CS"/>
</dbReference>
<feature type="transmembrane region" description="Helical" evidence="7">
    <location>
        <begin position="717"/>
        <end position="739"/>
    </location>
</feature>
<evidence type="ECO:0000256" key="6">
    <source>
        <dbReference type="ARBA" id="ARBA00023136"/>
    </source>
</evidence>
<evidence type="ECO:0000256" key="2">
    <source>
        <dbReference type="ARBA" id="ARBA00022692"/>
    </source>
</evidence>
<dbReference type="EMBL" id="FUZZ01000008">
    <property type="protein sequence ID" value="SKD10531.1"/>
    <property type="molecule type" value="Genomic_DNA"/>
</dbReference>
<keyword evidence="2 7" id="KW-0812">Transmembrane</keyword>
<dbReference type="InterPro" id="IPR003593">
    <property type="entry name" value="AAA+_ATPase"/>
</dbReference>
<dbReference type="InterPro" id="IPR050491">
    <property type="entry name" value="AmpC-like"/>
</dbReference>
<dbReference type="STRING" id="393003.SAMN05660461_6451"/>
<proteinExistence type="predicted"/>
<feature type="transmembrane region" description="Helical" evidence="7">
    <location>
        <begin position="751"/>
        <end position="769"/>
    </location>
</feature>
<dbReference type="GO" id="GO:0015833">
    <property type="term" value="P:peptide transport"/>
    <property type="evidence" value="ECO:0007669"/>
    <property type="project" value="InterPro"/>
</dbReference>
<evidence type="ECO:0000256" key="3">
    <source>
        <dbReference type="ARBA" id="ARBA00022741"/>
    </source>
</evidence>
<dbReference type="GO" id="GO:1904680">
    <property type="term" value="F:peptide transmembrane transporter activity"/>
    <property type="evidence" value="ECO:0007669"/>
    <property type="project" value="InterPro"/>
</dbReference>
<evidence type="ECO:0000256" key="1">
    <source>
        <dbReference type="ARBA" id="ARBA00004651"/>
    </source>
</evidence>
<dbReference type="InterPro" id="IPR012338">
    <property type="entry name" value="Beta-lactam/transpept-like"/>
</dbReference>
<dbReference type="RefSeq" id="WP_079473695.1">
    <property type="nucleotide sequence ID" value="NZ_FUZZ01000008.1"/>
</dbReference>
<dbReference type="InterPro" id="IPR027417">
    <property type="entry name" value="P-loop_NTPase"/>
</dbReference>
<comment type="subcellular location">
    <subcellularLocation>
        <location evidence="1">Cell membrane</location>
        <topology evidence="1">Multi-pass membrane protein</topology>
    </subcellularLocation>
</comment>
<feature type="domain" description="ABC transporter" evidence="8">
    <location>
        <begin position="812"/>
        <end position="1029"/>
    </location>
</feature>
<dbReference type="Gene3D" id="3.40.50.300">
    <property type="entry name" value="P-loop containing nucleotide triphosphate hydrolases"/>
    <property type="match status" value="1"/>
</dbReference>
<dbReference type="SMART" id="SM00382">
    <property type="entry name" value="AAA"/>
    <property type="match status" value="1"/>
</dbReference>
<dbReference type="InterPro" id="IPR005898">
    <property type="entry name" value="Cyc_pep_transpt_SyrD/YojI"/>
</dbReference>
<dbReference type="PANTHER" id="PTHR46825">
    <property type="entry name" value="D-ALANYL-D-ALANINE-CARBOXYPEPTIDASE/ENDOPEPTIDASE AMPH"/>
    <property type="match status" value="1"/>
</dbReference>
<feature type="transmembrane region" description="Helical" evidence="7">
    <location>
        <begin position="387"/>
        <end position="411"/>
    </location>
</feature>
<dbReference type="GO" id="GO:0005886">
    <property type="term" value="C:plasma membrane"/>
    <property type="evidence" value="ECO:0007669"/>
    <property type="project" value="UniProtKB-SubCell"/>
</dbReference>
<dbReference type="Proteomes" id="UP000190166">
    <property type="component" value="Unassembled WGS sequence"/>
</dbReference>
<feature type="domain" description="ABC transmembrane type-1" evidence="9">
    <location>
        <begin position="506"/>
        <end position="777"/>
    </location>
</feature>
<dbReference type="InterPro" id="IPR001466">
    <property type="entry name" value="Beta-lactam-related"/>
</dbReference>
<protein>
    <submittedName>
        <fullName evidence="10">Cyclic peptide transporter</fullName>
    </submittedName>
</protein>
<evidence type="ECO:0000259" key="9">
    <source>
        <dbReference type="PROSITE" id="PS50929"/>
    </source>
</evidence>
<dbReference type="GO" id="GO:0005524">
    <property type="term" value="F:ATP binding"/>
    <property type="evidence" value="ECO:0007669"/>
    <property type="project" value="UniProtKB-KW"/>
</dbReference>
<feature type="transmembrane region" description="Helical" evidence="7">
    <location>
        <begin position="533"/>
        <end position="550"/>
    </location>
</feature>
<keyword evidence="11" id="KW-1185">Reference proteome</keyword>